<dbReference type="AlphaFoldDB" id="A0A391NL70"/>
<feature type="non-terminal residue" evidence="2">
    <location>
        <position position="1"/>
    </location>
</feature>
<evidence type="ECO:0000313" key="2">
    <source>
        <dbReference type="EMBL" id="GCA62724.1"/>
    </source>
</evidence>
<organism evidence="2 3">
    <name type="scientific">Kipferlia bialata</name>
    <dbReference type="NCBI Taxonomy" id="797122"/>
    <lineage>
        <taxon>Eukaryota</taxon>
        <taxon>Metamonada</taxon>
        <taxon>Carpediemonas-like organisms</taxon>
        <taxon>Kipferlia</taxon>
    </lineage>
</organism>
<keyword evidence="3" id="KW-1185">Reference proteome</keyword>
<sequence length="33" mass="3931">MKFVSKKAREANEARRKAEAELEREARLLELEK</sequence>
<gene>
    <name evidence="2" type="ORF">KIPB_005390</name>
</gene>
<name>A0A391NL70_9EUKA</name>
<comment type="caution">
    <text evidence="2">The sequence shown here is derived from an EMBL/GenBank/DDBJ whole genome shotgun (WGS) entry which is preliminary data.</text>
</comment>
<reference evidence="2 3" key="1">
    <citation type="journal article" date="2018" name="PLoS ONE">
        <title>The draft genome of Kipferlia bialata reveals reductive genome evolution in fornicate parasites.</title>
        <authorList>
            <person name="Tanifuji G."/>
            <person name="Takabayashi S."/>
            <person name="Kume K."/>
            <person name="Takagi M."/>
            <person name="Nakayama T."/>
            <person name="Kamikawa R."/>
            <person name="Inagaki Y."/>
            <person name="Hashimoto T."/>
        </authorList>
    </citation>
    <scope>NUCLEOTIDE SEQUENCE [LARGE SCALE GENOMIC DNA]</scope>
    <source>
        <strain evidence="2">NY0173</strain>
    </source>
</reference>
<evidence type="ECO:0000256" key="1">
    <source>
        <dbReference type="SAM" id="Coils"/>
    </source>
</evidence>
<dbReference type="EMBL" id="BDIP01001257">
    <property type="protein sequence ID" value="GCA62724.1"/>
    <property type="molecule type" value="Genomic_DNA"/>
</dbReference>
<keyword evidence="1" id="KW-0175">Coiled coil</keyword>
<protein>
    <submittedName>
        <fullName evidence="2">Uncharacterized protein</fullName>
    </submittedName>
</protein>
<dbReference type="Proteomes" id="UP000265618">
    <property type="component" value="Unassembled WGS sequence"/>
</dbReference>
<feature type="coiled-coil region" evidence="1">
    <location>
        <begin position="1"/>
        <end position="32"/>
    </location>
</feature>
<proteinExistence type="predicted"/>
<accession>A0A391NL70</accession>
<evidence type="ECO:0000313" key="3">
    <source>
        <dbReference type="Proteomes" id="UP000265618"/>
    </source>
</evidence>